<proteinExistence type="predicted"/>
<comment type="caution">
    <text evidence="1">The sequence shown here is derived from an EMBL/GenBank/DDBJ whole genome shotgun (WGS) entry which is preliminary data.</text>
</comment>
<sequence length="215" mass="23278">MATERRFRQCASPCNRFLTGRDTHVLCVVCLGEEHAQLALEEASCKHCDRLAIRTLRSRLALFQESGSVRVPRGSGPAAAEARRRLTSWGSQADLACGSETASAISRSSSARASASARGPEAPARVSSALGEAPFSQPSSSEEMEVENLEAEAELLVQSPANEELLEVLTRAVGKLNIEWPADRQESASTSKLNERFLPSRALPPRRGLPFSYVL</sequence>
<reference evidence="1" key="1">
    <citation type="submission" date="2021-05" db="EMBL/GenBank/DDBJ databases">
        <authorList>
            <person name="Pan Q."/>
            <person name="Jouanno E."/>
            <person name="Zahm M."/>
            <person name="Klopp C."/>
            <person name="Cabau C."/>
            <person name="Louis A."/>
            <person name="Berthelot C."/>
            <person name="Parey E."/>
            <person name="Roest Crollius H."/>
            <person name="Montfort J."/>
            <person name="Robinson-Rechavi M."/>
            <person name="Bouchez O."/>
            <person name="Lampietro C."/>
            <person name="Lopez Roques C."/>
            <person name="Donnadieu C."/>
            <person name="Postlethwait J."/>
            <person name="Bobe J."/>
            <person name="Dillon D."/>
            <person name="Chandos A."/>
            <person name="von Hippel F."/>
            <person name="Guiguen Y."/>
        </authorList>
    </citation>
    <scope>NUCLEOTIDE SEQUENCE</scope>
    <source>
        <strain evidence="1">YG-Jan2019</strain>
    </source>
</reference>
<evidence type="ECO:0000313" key="2">
    <source>
        <dbReference type="Proteomes" id="UP001157502"/>
    </source>
</evidence>
<gene>
    <name evidence="1" type="ORF">DPEC_G00302720</name>
</gene>
<organism evidence="1 2">
    <name type="scientific">Dallia pectoralis</name>
    <name type="common">Alaska blackfish</name>
    <dbReference type="NCBI Taxonomy" id="75939"/>
    <lineage>
        <taxon>Eukaryota</taxon>
        <taxon>Metazoa</taxon>
        <taxon>Chordata</taxon>
        <taxon>Craniata</taxon>
        <taxon>Vertebrata</taxon>
        <taxon>Euteleostomi</taxon>
        <taxon>Actinopterygii</taxon>
        <taxon>Neopterygii</taxon>
        <taxon>Teleostei</taxon>
        <taxon>Protacanthopterygii</taxon>
        <taxon>Esociformes</taxon>
        <taxon>Umbridae</taxon>
        <taxon>Dallia</taxon>
    </lineage>
</organism>
<accession>A0ACC2FH99</accession>
<dbReference type="Proteomes" id="UP001157502">
    <property type="component" value="Chromosome 28"/>
</dbReference>
<name>A0ACC2FH99_DALPE</name>
<dbReference type="EMBL" id="CM055755">
    <property type="protein sequence ID" value="KAJ7990662.1"/>
    <property type="molecule type" value="Genomic_DNA"/>
</dbReference>
<evidence type="ECO:0000313" key="1">
    <source>
        <dbReference type="EMBL" id="KAJ7990662.1"/>
    </source>
</evidence>
<keyword evidence="2" id="KW-1185">Reference proteome</keyword>
<protein>
    <submittedName>
        <fullName evidence="1">Uncharacterized protein</fullName>
    </submittedName>
</protein>